<dbReference type="Proteomes" id="UP000238916">
    <property type="component" value="Unassembled WGS sequence"/>
</dbReference>
<evidence type="ECO:0000313" key="2">
    <source>
        <dbReference type="Proteomes" id="UP000238916"/>
    </source>
</evidence>
<dbReference type="InterPro" id="IPR045527">
    <property type="entry name" value="DUF6470"/>
</dbReference>
<organism evidence="1 2">
    <name type="scientific">Candidatus Desulfosporosinus infrequens</name>
    <dbReference type="NCBI Taxonomy" id="2043169"/>
    <lineage>
        <taxon>Bacteria</taxon>
        <taxon>Bacillati</taxon>
        <taxon>Bacillota</taxon>
        <taxon>Clostridia</taxon>
        <taxon>Eubacteriales</taxon>
        <taxon>Desulfitobacteriaceae</taxon>
        <taxon>Desulfosporosinus</taxon>
    </lineage>
</organism>
<gene>
    <name evidence="1" type="ORF">SBF1_7880002</name>
</gene>
<dbReference type="Pfam" id="PF20074">
    <property type="entry name" value="DUF6470"/>
    <property type="match status" value="1"/>
</dbReference>
<accession>A0A2U3LS56</accession>
<sequence length="185" mass="20110">MIDLQVHQKFAKLGLKITPFQFDMTTSPANLTIQQPPATMVINQPAATLEIDRSSVLETIGYCSIAAQQQTFNQNALETSNAGIDRIVRQGYQLGDISKKISVAKIVTQHLEPKAKMLELVSVPAIKVSVQDNPVTIQVSVNNVQTNTSLGNVQVQFQAGSVQAYFEQEPSILIQAVGSLVDTES</sequence>
<evidence type="ECO:0000313" key="1">
    <source>
        <dbReference type="EMBL" id="SPF54666.1"/>
    </source>
</evidence>
<name>A0A2U3LS56_9FIRM</name>
<dbReference type="EMBL" id="OMOF01000765">
    <property type="protein sequence ID" value="SPF54666.1"/>
    <property type="molecule type" value="Genomic_DNA"/>
</dbReference>
<proteinExistence type="predicted"/>
<dbReference type="AlphaFoldDB" id="A0A2U3LS56"/>
<reference evidence="2" key="1">
    <citation type="submission" date="2018-02" db="EMBL/GenBank/DDBJ databases">
        <authorList>
            <person name="Hausmann B."/>
        </authorList>
    </citation>
    <scope>NUCLEOTIDE SEQUENCE [LARGE SCALE GENOMIC DNA]</scope>
    <source>
        <strain evidence="2">Peat soil MAG SbF1</strain>
    </source>
</reference>
<dbReference type="OrthoDB" id="2112831at2"/>
<protein>
    <submittedName>
        <fullName evidence="1">Uncharacterized protein</fullName>
    </submittedName>
</protein>